<dbReference type="EMBL" id="CP003167">
    <property type="protein sequence ID" value="AGB03244.1"/>
    <property type="molecule type" value="Genomic_DNA"/>
</dbReference>
<feature type="region of interest" description="Disordered" evidence="1">
    <location>
        <begin position="77"/>
        <end position="97"/>
    </location>
</feature>
<dbReference type="KEGG" id="mfo:Metfor_2239"/>
<keyword evidence="3" id="KW-1185">Reference proteome</keyword>
<name>L0HJK8_METFS</name>
<protein>
    <submittedName>
        <fullName evidence="2">Uncharacterized protein</fullName>
    </submittedName>
</protein>
<sequence length="97" mass="10525">MVHFSGIQGLIAGYIASPQGREMVRSFLSSPEGQEAINAYLATPEGQGMAKLLLIKALDNLNLPGPLKNEIRAALEAEGHEPRCTDYPDTPLHPEKE</sequence>
<dbReference type="RefSeq" id="WP_015286207.1">
    <property type="nucleotide sequence ID" value="NC_019943.1"/>
</dbReference>
<gene>
    <name evidence="2" type="ordered locus">Metfor_2239</name>
</gene>
<dbReference type="HOGENOM" id="CLU_182711_0_0_2"/>
<dbReference type="InParanoid" id="L0HJK8"/>
<dbReference type="STRING" id="593750.Metfor_2239"/>
<dbReference type="GeneID" id="14309631"/>
<evidence type="ECO:0000313" key="2">
    <source>
        <dbReference type="EMBL" id="AGB03244.1"/>
    </source>
</evidence>
<proteinExistence type="predicted"/>
<evidence type="ECO:0000313" key="3">
    <source>
        <dbReference type="Proteomes" id="UP000010824"/>
    </source>
</evidence>
<accession>L0HJK8</accession>
<reference evidence="3" key="1">
    <citation type="submission" date="2011-12" db="EMBL/GenBank/DDBJ databases">
        <title>Complete sequence of Methanoregula formicicum SMSP.</title>
        <authorList>
            <person name="Lucas S."/>
            <person name="Han J."/>
            <person name="Lapidus A."/>
            <person name="Cheng J.-F."/>
            <person name="Goodwin L."/>
            <person name="Pitluck S."/>
            <person name="Peters L."/>
            <person name="Ovchinnikova G."/>
            <person name="Teshima H."/>
            <person name="Detter J.C."/>
            <person name="Han C."/>
            <person name="Tapia R."/>
            <person name="Land M."/>
            <person name="Hauser L."/>
            <person name="Kyrpides N."/>
            <person name="Ivanova N."/>
            <person name="Pagani I."/>
            <person name="Imachi H."/>
            <person name="Tamaki H."/>
            <person name="Sekiguchi Y."/>
            <person name="Kamagata Y."/>
            <person name="Cadillo-Quiroz H."/>
            <person name="Zinder S."/>
            <person name="Liu W.-T."/>
            <person name="Woyke T."/>
        </authorList>
    </citation>
    <scope>NUCLEOTIDE SEQUENCE [LARGE SCALE GENOMIC DNA]</scope>
    <source>
        <strain evidence="3">DSM 22288 / NBRC 105244 / SMSP</strain>
    </source>
</reference>
<dbReference type="OrthoDB" id="382330at2157"/>
<dbReference type="AlphaFoldDB" id="L0HJK8"/>
<reference evidence="2 3" key="2">
    <citation type="journal article" date="2014" name="Genome Announc.">
        <title>Complete Genome Sequence of Methanoregula formicica SMSPT, a Mesophilic Hydrogenotrophic Methanogen Isolated from a Methanogenic Upflow Anaerobic Sludge Blanket Reactor.</title>
        <authorList>
            <person name="Yamamoto K."/>
            <person name="Tamaki H."/>
            <person name="Cadillo-Quiroz H."/>
            <person name="Imachi H."/>
            <person name="Kyrpides N."/>
            <person name="Woyke T."/>
            <person name="Goodwin L."/>
            <person name="Zinder S.H."/>
            <person name="Kamagata Y."/>
            <person name="Liu W.T."/>
        </authorList>
    </citation>
    <scope>NUCLEOTIDE SEQUENCE [LARGE SCALE GENOMIC DNA]</scope>
    <source>
        <strain evidence="3">DSM 22288 / NBRC 105244 / SMSP</strain>
    </source>
</reference>
<evidence type="ECO:0000256" key="1">
    <source>
        <dbReference type="SAM" id="MobiDB-lite"/>
    </source>
</evidence>
<dbReference type="Proteomes" id="UP000010824">
    <property type="component" value="Chromosome"/>
</dbReference>
<dbReference type="eggNOG" id="arCOG09594">
    <property type="taxonomic scope" value="Archaea"/>
</dbReference>
<organism evidence="2 3">
    <name type="scientific">Methanoregula formicica (strain DSM 22288 / NBRC 105244 / SMSP)</name>
    <dbReference type="NCBI Taxonomy" id="593750"/>
    <lineage>
        <taxon>Archaea</taxon>
        <taxon>Methanobacteriati</taxon>
        <taxon>Methanobacteriota</taxon>
        <taxon>Stenosarchaea group</taxon>
        <taxon>Methanomicrobia</taxon>
        <taxon>Methanomicrobiales</taxon>
        <taxon>Methanoregulaceae</taxon>
        <taxon>Methanoregula</taxon>
    </lineage>
</organism>